<organism evidence="2 3">
    <name type="scientific">Capnocytophaga stomatis</name>
    <dbReference type="NCBI Taxonomy" id="1848904"/>
    <lineage>
        <taxon>Bacteria</taxon>
        <taxon>Pseudomonadati</taxon>
        <taxon>Bacteroidota</taxon>
        <taxon>Flavobacteriia</taxon>
        <taxon>Flavobacteriales</taxon>
        <taxon>Flavobacteriaceae</taxon>
        <taxon>Capnocytophaga</taxon>
    </lineage>
</organism>
<reference evidence="3" key="1">
    <citation type="submission" date="2017-06" db="EMBL/GenBank/DDBJ databases">
        <title>Capnocytophaga spp. assemblies.</title>
        <authorList>
            <person name="Gulvik C.A."/>
        </authorList>
    </citation>
    <scope>NUCLEOTIDE SEQUENCE [LARGE SCALE GENOMIC DNA]</scope>
    <source>
        <strain evidence="3">H2177</strain>
    </source>
</reference>
<accession>A0A250FXR4</accession>
<dbReference type="Proteomes" id="UP000217348">
    <property type="component" value="Chromosome"/>
</dbReference>
<name>A0A250FXR4_9FLAO</name>
<protein>
    <recommendedName>
        <fullName evidence="1">DUF2262 domain-containing protein</fullName>
    </recommendedName>
</protein>
<dbReference type="InterPro" id="IPR019260">
    <property type="entry name" value="DUF2262"/>
</dbReference>
<evidence type="ECO:0000313" key="3">
    <source>
        <dbReference type="Proteomes" id="UP000217348"/>
    </source>
</evidence>
<feature type="domain" description="DUF2262" evidence="1">
    <location>
        <begin position="168"/>
        <end position="313"/>
    </location>
</feature>
<evidence type="ECO:0000259" key="1">
    <source>
        <dbReference type="Pfam" id="PF10020"/>
    </source>
</evidence>
<dbReference type="EMBL" id="CP022387">
    <property type="protein sequence ID" value="ATA89863.1"/>
    <property type="molecule type" value="Genomic_DNA"/>
</dbReference>
<dbReference type="KEGG" id="csto:CGC58_09060"/>
<dbReference type="Pfam" id="PF10020">
    <property type="entry name" value="DUF2262"/>
    <property type="match status" value="1"/>
</dbReference>
<sequence length="319" mass="36981">MSISIQDLKKIVETSEYQALIKQLSQEYHIDIYNEMELQLYNIISNQCKFSDLSIDEIHQFFLENQTLVCLYINDKFGKPEKEKGVTYLGFPQTIFLTSAMEILLIEKNKLLDYVKKQRITAPTKCVKEDIASYQRALATSKNEPIPEIFQKKPKEEKVISYVGNKIILGEFKSTDEDDKWQTSAILWEKETEINIIGDYDSKKAIVNYVQWIEDNRETILSFALEYENFLDTFNDWISEEIRKKGKATLYDKTILTEPITEETLIKGIHIEDISVYLEDGSIESAEINLITSPDYFNGHTLVIETDKKKKLSFGGMQG</sequence>
<dbReference type="AlphaFoldDB" id="A0A250FXR4"/>
<evidence type="ECO:0000313" key="2">
    <source>
        <dbReference type="EMBL" id="ATA89863.1"/>
    </source>
</evidence>
<dbReference type="OrthoDB" id="8612796at2"/>
<gene>
    <name evidence="2" type="ORF">CGC58_09060</name>
</gene>
<proteinExistence type="predicted"/>
<dbReference type="RefSeq" id="WP_095896423.1">
    <property type="nucleotide sequence ID" value="NZ_CP022387.1"/>
</dbReference>